<keyword evidence="1" id="KW-1133">Transmembrane helix</keyword>
<name>A0A4D6NVB5_VIGUN</name>
<feature type="transmembrane region" description="Helical" evidence="1">
    <location>
        <begin position="46"/>
        <end position="72"/>
    </location>
</feature>
<evidence type="ECO:0000313" key="3">
    <source>
        <dbReference type="Proteomes" id="UP000501690"/>
    </source>
</evidence>
<proteinExistence type="predicted"/>
<dbReference type="Proteomes" id="UP000501690">
    <property type="component" value="Linkage Group LG11"/>
</dbReference>
<keyword evidence="1" id="KW-0472">Membrane</keyword>
<dbReference type="EMBL" id="CP039355">
    <property type="protein sequence ID" value="QCE16654.1"/>
    <property type="molecule type" value="Genomic_DNA"/>
</dbReference>
<reference evidence="2 3" key="1">
    <citation type="submission" date="2019-04" db="EMBL/GenBank/DDBJ databases">
        <title>An improved genome assembly and genetic linkage map for asparagus bean, Vigna unguiculata ssp. sesquipedialis.</title>
        <authorList>
            <person name="Xia Q."/>
            <person name="Zhang R."/>
            <person name="Dong Y."/>
        </authorList>
    </citation>
    <scope>NUCLEOTIDE SEQUENCE [LARGE SCALE GENOMIC DNA]</scope>
    <source>
        <tissue evidence="2">Leaf</tissue>
    </source>
</reference>
<keyword evidence="3" id="KW-1185">Reference proteome</keyword>
<evidence type="ECO:0000313" key="2">
    <source>
        <dbReference type="EMBL" id="QCE16654.1"/>
    </source>
</evidence>
<organism evidence="2 3">
    <name type="scientific">Vigna unguiculata</name>
    <name type="common">Cowpea</name>
    <dbReference type="NCBI Taxonomy" id="3917"/>
    <lineage>
        <taxon>Eukaryota</taxon>
        <taxon>Viridiplantae</taxon>
        <taxon>Streptophyta</taxon>
        <taxon>Embryophyta</taxon>
        <taxon>Tracheophyta</taxon>
        <taxon>Spermatophyta</taxon>
        <taxon>Magnoliopsida</taxon>
        <taxon>eudicotyledons</taxon>
        <taxon>Gunneridae</taxon>
        <taxon>Pentapetalae</taxon>
        <taxon>rosids</taxon>
        <taxon>fabids</taxon>
        <taxon>Fabales</taxon>
        <taxon>Fabaceae</taxon>
        <taxon>Papilionoideae</taxon>
        <taxon>50 kb inversion clade</taxon>
        <taxon>NPAAA clade</taxon>
        <taxon>indigoferoid/millettioid clade</taxon>
        <taxon>Phaseoleae</taxon>
        <taxon>Vigna</taxon>
    </lineage>
</organism>
<accession>A0A4D6NVB5</accession>
<gene>
    <name evidence="2" type="ORF">DEO72_LG11g3672</name>
</gene>
<evidence type="ECO:0000256" key="1">
    <source>
        <dbReference type="SAM" id="Phobius"/>
    </source>
</evidence>
<dbReference type="AlphaFoldDB" id="A0A4D6NVB5"/>
<sequence length="191" mass="22018">MDMLQSEPTQMVQLIIPIESAYHPVLTQRSQPLILKHSFTLNFETYIATTVVALIHFFQLCFHAFISLNISYIGNYLFKFIRPLNVDKNPFHQTYASQGHGFVSRNQRETIFQSGIKVESESHSVPRDHDEFDFGEVLVHQLIHIIKFVHGAACLIQLLIYVCGPSELVKIQHGHGIWLFDELATRGWQEL</sequence>
<protein>
    <submittedName>
        <fullName evidence="2">Uncharacterized protein</fullName>
    </submittedName>
</protein>
<keyword evidence="1" id="KW-0812">Transmembrane</keyword>